<proteinExistence type="predicted"/>
<reference evidence="1" key="1">
    <citation type="submission" date="2014-09" db="EMBL/GenBank/DDBJ databases">
        <authorList>
            <person name="Magalhaes I.L.F."/>
            <person name="Oliveira U."/>
            <person name="Santos F.R."/>
            <person name="Vidigal T.H.D.A."/>
            <person name="Brescovit A.D."/>
            <person name="Santos A.J."/>
        </authorList>
    </citation>
    <scope>NUCLEOTIDE SEQUENCE</scope>
    <source>
        <tissue evidence="1">Shoot tissue taken approximately 20 cm above the soil surface</tissue>
    </source>
</reference>
<accession>A0A0A9B6B9</accession>
<sequence length="43" mass="4904">MARVATLSTLSPQMLWNYCQVMVVEFVSFLGRILSLFRSTCFG</sequence>
<dbReference type="EMBL" id="GBRH01241185">
    <property type="protein sequence ID" value="JAD56710.1"/>
    <property type="molecule type" value="Transcribed_RNA"/>
</dbReference>
<reference evidence="1" key="2">
    <citation type="journal article" date="2015" name="Data Brief">
        <title>Shoot transcriptome of the giant reed, Arundo donax.</title>
        <authorList>
            <person name="Barrero R.A."/>
            <person name="Guerrero F.D."/>
            <person name="Moolhuijzen P."/>
            <person name="Goolsby J.A."/>
            <person name="Tidwell J."/>
            <person name="Bellgard S.E."/>
            <person name="Bellgard M.I."/>
        </authorList>
    </citation>
    <scope>NUCLEOTIDE SEQUENCE</scope>
    <source>
        <tissue evidence="1">Shoot tissue taken approximately 20 cm above the soil surface</tissue>
    </source>
</reference>
<evidence type="ECO:0000313" key="1">
    <source>
        <dbReference type="EMBL" id="JAD56710.1"/>
    </source>
</evidence>
<organism evidence="1">
    <name type="scientific">Arundo donax</name>
    <name type="common">Giant reed</name>
    <name type="synonym">Donax arundinaceus</name>
    <dbReference type="NCBI Taxonomy" id="35708"/>
    <lineage>
        <taxon>Eukaryota</taxon>
        <taxon>Viridiplantae</taxon>
        <taxon>Streptophyta</taxon>
        <taxon>Embryophyta</taxon>
        <taxon>Tracheophyta</taxon>
        <taxon>Spermatophyta</taxon>
        <taxon>Magnoliopsida</taxon>
        <taxon>Liliopsida</taxon>
        <taxon>Poales</taxon>
        <taxon>Poaceae</taxon>
        <taxon>PACMAD clade</taxon>
        <taxon>Arundinoideae</taxon>
        <taxon>Arundineae</taxon>
        <taxon>Arundo</taxon>
    </lineage>
</organism>
<name>A0A0A9B6B9_ARUDO</name>
<dbReference type="AlphaFoldDB" id="A0A0A9B6B9"/>
<protein>
    <submittedName>
        <fullName evidence="1">Uncharacterized protein</fullName>
    </submittedName>
</protein>